<reference evidence="2" key="1">
    <citation type="journal article" date="2021" name="Proc. Natl. Acad. Sci. U.S.A.">
        <title>A Catalog of Tens of Thousands of Viruses from Human Metagenomes Reveals Hidden Associations with Chronic Diseases.</title>
        <authorList>
            <person name="Tisza M.J."/>
            <person name="Buck C.B."/>
        </authorList>
    </citation>
    <scope>NUCLEOTIDE SEQUENCE</scope>
    <source>
        <strain evidence="2">Ctw4b6</strain>
    </source>
</reference>
<name>A0A8S5QB65_9CAUD</name>
<evidence type="ECO:0008006" key="3">
    <source>
        <dbReference type="Google" id="ProtNLM"/>
    </source>
</evidence>
<keyword evidence="1" id="KW-0812">Transmembrane</keyword>
<keyword evidence="1" id="KW-0472">Membrane</keyword>
<evidence type="ECO:0000256" key="1">
    <source>
        <dbReference type="SAM" id="Phobius"/>
    </source>
</evidence>
<keyword evidence="1" id="KW-1133">Transmembrane helix</keyword>
<dbReference type="EMBL" id="BK015628">
    <property type="protein sequence ID" value="DAE16598.1"/>
    <property type="molecule type" value="Genomic_DNA"/>
</dbReference>
<protein>
    <recommendedName>
        <fullName evidence="3">DUF2746 domain-containing protein</fullName>
    </recommendedName>
</protein>
<feature type="transmembrane region" description="Helical" evidence="1">
    <location>
        <begin position="12"/>
        <end position="35"/>
    </location>
</feature>
<evidence type="ECO:0000313" key="2">
    <source>
        <dbReference type="EMBL" id="DAE16598.1"/>
    </source>
</evidence>
<proteinExistence type="predicted"/>
<sequence length="138" mass="15224">MMGTNIPPDFWVALMDVLKAAATLSAAAFVSWAAVKLKDVRAGLHRVEHQVKNHHQTNLRDDIDRNQAATAKGIADVITQLAEIRKEQEKTAAMLNLGLSEHADMRKDIGGIRGDIRHARELADAVDARVRSLEARQV</sequence>
<organism evidence="2">
    <name type="scientific">Myoviridae sp. ctw4b6</name>
    <dbReference type="NCBI Taxonomy" id="2825206"/>
    <lineage>
        <taxon>Viruses</taxon>
        <taxon>Duplodnaviria</taxon>
        <taxon>Heunggongvirae</taxon>
        <taxon>Uroviricota</taxon>
        <taxon>Caudoviricetes</taxon>
    </lineage>
</organism>
<accession>A0A8S5QB65</accession>